<feature type="region of interest" description="Disordered" evidence="1">
    <location>
        <begin position="77"/>
        <end position="102"/>
    </location>
</feature>
<organism evidence="2 3">
    <name type="scientific">Hydrogeniiclostridium mannosilyticum</name>
    <dbReference type="NCBI Taxonomy" id="2764322"/>
    <lineage>
        <taxon>Bacteria</taxon>
        <taxon>Bacillati</taxon>
        <taxon>Bacillota</taxon>
        <taxon>Clostridia</taxon>
        <taxon>Eubacteriales</taxon>
        <taxon>Acutalibacteraceae</taxon>
        <taxon>Hydrogeniiclostridium</taxon>
    </lineage>
</organism>
<feature type="compositionally biased region" description="Basic and acidic residues" evidence="1">
    <location>
        <begin position="89"/>
        <end position="102"/>
    </location>
</feature>
<evidence type="ECO:0000256" key="1">
    <source>
        <dbReference type="SAM" id="MobiDB-lite"/>
    </source>
</evidence>
<sequence>MPEKKEQNKFTIQFSLADPAHRQVIDILNQQGRRKAQFLVNAVQHYLHCPETPDIPQAASLDLHVVEDIVRRIMQEQYKPASVNPTQGKKQENHPKTESVHYDETAELLGKEGLAAIANTMAAFRKG</sequence>
<gene>
    <name evidence="2" type="ORF">DPQ25_07655</name>
</gene>
<comment type="caution">
    <text evidence="2">The sequence shown here is derived from an EMBL/GenBank/DDBJ whole genome shotgun (WGS) entry which is preliminary data.</text>
</comment>
<evidence type="ECO:0008006" key="4">
    <source>
        <dbReference type="Google" id="ProtNLM"/>
    </source>
</evidence>
<protein>
    <recommendedName>
        <fullName evidence="4">Plasmid segregation centromere-binding protein ParR</fullName>
    </recommendedName>
</protein>
<dbReference type="EMBL" id="QLYR01000004">
    <property type="protein sequence ID" value="RAQ28665.1"/>
    <property type="molecule type" value="Genomic_DNA"/>
</dbReference>
<keyword evidence="3" id="KW-1185">Reference proteome</keyword>
<reference evidence="2 3" key="1">
    <citation type="submission" date="2018-06" db="EMBL/GenBank/DDBJ databases">
        <title>Noncontiguous genome sequence of Ruminococcaceae bacterium ASD2818.</title>
        <authorList>
            <person name="Chaplin A.V."/>
            <person name="Sokolova S.R."/>
            <person name="Kochetkova T.O."/>
            <person name="Goltsov A.Y."/>
            <person name="Trofimov D.Y."/>
            <person name="Efimov B.A."/>
        </authorList>
    </citation>
    <scope>NUCLEOTIDE SEQUENCE [LARGE SCALE GENOMIC DNA]</scope>
    <source>
        <strain evidence="2 3">ASD2818</strain>
    </source>
</reference>
<proteinExistence type="predicted"/>
<dbReference type="Proteomes" id="UP000249377">
    <property type="component" value="Unassembled WGS sequence"/>
</dbReference>
<name>A0A328UFZ2_9FIRM</name>
<accession>A0A328UFZ2</accession>
<evidence type="ECO:0000313" key="3">
    <source>
        <dbReference type="Proteomes" id="UP000249377"/>
    </source>
</evidence>
<dbReference type="RefSeq" id="WP_112332587.1">
    <property type="nucleotide sequence ID" value="NZ_QLYR01000004.1"/>
</dbReference>
<dbReference type="AlphaFoldDB" id="A0A328UFZ2"/>
<evidence type="ECO:0000313" key="2">
    <source>
        <dbReference type="EMBL" id="RAQ28665.1"/>
    </source>
</evidence>